<evidence type="ECO:0000313" key="2">
    <source>
        <dbReference type="EMBL" id="TKR81402.1"/>
    </source>
</evidence>
<evidence type="ECO:0000259" key="1">
    <source>
        <dbReference type="PROSITE" id="PS50132"/>
    </source>
</evidence>
<accession>A0A4U5NFD7</accession>
<name>A0A4U5NFD7_STECR</name>
<gene>
    <name evidence="2" type="ORF">L596_015274</name>
</gene>
<dbReference type="PRINTS" id="PR01301">
    <property type="entry name" value="RGSPROTEIN"/>
</dbReference>
<dbReference type="AlphaFoldDB" id="A0A4U5NFD7"/>
<dbReference type="CDD" id="cd07440">
    <property type="entry name" value="RGS"/>
    <property type="match status" value="1"/>
</dbReference>
<reference evidence="2" key="1">
    <citation type="submission" date="2013-11" db="EMBL/GenBank/DDBJ databases">
        <authorList>
            <person name="Sternberg P."/>
            <person name="Dillman A."/>
            <person name="Macchietto M."/>
        </authorList>
    </citation>
    <scope>NUCLEOTIDE SEQUENCE</scope>
    <source>
        <strain evidence="2">ALL</strain>
    </source>
</reference>
<proteinExistence type="predicted"/>
<dbReference type="InterPro" id="IPR016137">
    <property type="entry name" value="RGS"/>
</dbReference>
<dbReference type="OrthoDB" id="196547at2759"/>
<protein>
    <recommendedName>
        <fullName evidence="1">RGS domain-containing protein</fullName>
    </recommendedName>
</protein>
<reference evidence="2" key="3">
    <citation type="journal article" date="2019" name="G3 (Bethesda)">
        <title>Hybrid Assembly of the Genome of the Entomopathogenic Nematode Steinernema carpocapsae Identifies the X-Chromosome.</title>
        <authorList>
            <person name="Serra L."/>
            <person name="Macchietto M."/>
            <person name="Macias-Munoz A."/>
            <person name="McGill C.J."/>
            <person name="Rodriguez I.M."/>
            <person name="Rodriguez B."/>
            <person name="Murad R."/>
            <person name="Mortazavi A."/>
        </authorList>
    </citation>
    <scope>NUCLEOTIDE SEQUENCE</scope>
    <source>
        <strain evidence="2">ALL</strain>
    </source>
</reference>
<reference evidence="2" key="2">
    <citation type="journal article" date="2015" name="Genome Biol.">
        <title>Comparative genomics of Steinernema reveals deeply conserved gene regulatory networks.</title>
        <authorList>
            <person name="Dillman A.R."/>
            <person name="Macchietto M."/>
            <person name="Porter C.F."/>
            <person name="Rogers A."/>
            <person name="Williams B."/>
            <person name="Antoshechkin I."/>
            <person name="Lee M.M."/>
            <person name="Goodwin Z."/>
            <person name="Lu X."/>
            <person name="Lewis E.E."/>
            <person name="Goodrich-Blair H."/>
            <person name="Stock S.P."/>
            <person name="Adams B.J."/>
            <person name="Sternberg P.W."/>
            <person name="Mortazavi A."/>
        </authorList>
    </citation>
    <scope>NUCLEOTIDE SEQUENCE [LARGE SCALE GENOMIC DNA]</scope>
    <source>
        <strain evidence="2">ALL</strain>
    </source>
</reference>
<dbReference type="GO" id="GO:0005096">
    <property type="term" value="F:GTPase activator activity"/>
    <property type="evidence" value="ECO:0007669"/>
    <property type="project" value="InterPro"/>
</dbReference>
<dbReference type="GO" id="GO:0005737">
    <property type="term" value="C:cytoplasm"/>
    <property type="evidence" value="ECO:0007669"/>
    <property type="project" value="TreeGrafter"/>
</dbReference>
<dbReference type="PROSITE" id="PS50132">
    <property type="entry name" value="RGS"/>
    <property type="match status" value="1"/>
</dbReference>
<dbReference type="PANTHER" id="PTHR45945">
    <property type="entry name" value="REGULATOR OF G-PROTEIN SIGNALING LOCO"/>
    <property type="match status" value="1"/>
</dbReference>
<dbReference type="GO" id="GO:0005886">
    <property type="term" value="C:plasma membrane"/>
    <property type="evidence" value="ECO:0007669"/>
    <property type="project" value="TreeGrafter"/>
</dbReference>
<dbReference type="InterPro" id="IPR036305">
    <property type="entry name" value="RGS_sf"/>
</dbReference>
<dbReference type="SMART" id="SM00315">
    <property type="entry name" value="RGS"/>
    <property type="match status" value="1"/>
</dbReference>
<dbReference type="SUPFAM" id="SSF48097">
    <property type="entry name" value="Regulator of G-protein signaling, RGS"/>
    <property type="match status" value="1"/>
</dbReference>
<dbReference type="PANTHER" id="PTHR45945:SF3">
    <property type="entry name" value="REGULATOR OF G-PROTEIN SIGNALING LOCO"/>
    <property type="match status" value="1"/>
</dbReference>
<dbReference type="STRING" id="34508.A0A4U5NFD7"/>
<feature type="domain" description="RGS" evidence="1">
    <location>
        <begin position="230"/>
        <end position="343"/>
    </location>
</feature>
<dbReference type="EMBL" id="AZBU02000004">
    <property type="protein sequence ID" value="TKR81402.1"/>
    <property type="molecule type" value="Genomic_DNA"/>
</dbReference>
<comment type="caution">
    <text evidence="2">The sequence shown here is derived from an EMBL/GenBank/DDBJ whole genome shotgun (WGS) entry which is preliminary data.</text>
</comment>
<organism evidence="2">
    <name type="scientific">Steinernema carpocapsae</name>
    <name type="common">Entomopathogenic nematode</name>
    <dbReference type="NCBI Taxonomy" id="34508"/>
    <lineage>
        <taxon>Eukaryota</taxon>
        <taxon>Metazoa</taxon>
        <taxon>Ecdysozoa</taxon>
        <taxon>Nematoda</taxon>
        <taxon>Chromadorea</taxon>
        <taxon>Rhabditida</taxon>
        <taxon>Tylenchina</taxon>
        <taxon>Panagrolaimomorpha</taxon>
        <taxon>Strongyloidoidea</taxon>
        <taxon>Steinernematidae</taxon>
        <taxon>Steinernema</taxon>
    </lineage>
</organism>
<dbReference type="GO" id="GO:0005634">
    <property type="term" value="C:nucleus"/>
    <property type="evidence" value="ECO:0007669"/>
    <property type="project" value="TreeGrafter"/>
</dbReference>
<dbReference type="InterPro" id="IPR044926">
    <property type="entry name" value="RGS_subdomain_2"/>
</dbReference>
<dbReference type="Pfam" id="PF00615">
    <property type="entry name" value="RGS"/>
    <property type="match status" value="1"/>
</dbReference>
<sequence>MRKWLLKLLMRRTVPQLEGNSRLSEHCWDGNEARLPINPNDCPRYQCVVLYLGCSEVTGSPQHTSVLDTVIRHLHRQQSVARTVLIQVYHHYTLVRDSSSKVRLVFPNECIAVCMSTPIMPACLGLFMTNCKGGRDCFLFGVDVQLMQHGSSQHKRYAERFNLTCPNVQDGEFCPAFPGSPARLLFHLQSARSLYSSTQSVGFRCSRYSSTSSLLSATSTFCSSSSKASDISEMLKNDGIRDLFRAFLEKQFCVENLDFHSAVSEFRRIPLTNNNLLISAARRIYETHVKPNCPQLINVDSVITKEVQKAVDEGRFTRDMFDAAQNQIFRLLKYDCWPRFIASTEGAPLPVDRWDSIAL</sequence>
<dbReference type="InterPro" id="IPR046995">
    <property type="entry name" value="RGS10/12/14-like"/>
</dbReference>
<dbReference type="Gene3D" id="1.10.167.10">
    <property type="entry name" value="Regulator of G-protein Signalling 4, domain 2"/>
    <property type="match status" value="1"/>
</dbReference>
<dbReference type="CDD" id="cd00934">
    <property type="entry name" value="PTB"/>
    <property type="match status" value="1"/>
</dbReference>
<dbReference type="GO" id="GO:0008277">
    <property type="term" value="P:regulation of G protein-coupled receptor signaling pathway"/>
    <property type="evidence" value="ECO:0007669"/>
    <property type="project" value="TreeGrafter"/>
</dbReference>